<gene>
    <name evidence="2" type="primary">LOC106013271</name>
</gene>
<dbReference type="PANTHER" id="PTHR10697">
    <property type="entry name" value="MAMMALIAN EPENDYMIN-RELATED PROTEIN 1"/>
    <property type="match status" value="1"/>
</dbReference>
<dbReference type="GeneID" id="106013271"/>
<protein>
    <submittedName>
        <fullName evidence="2">Uncharacterized protein LOC106013271</fullName>
    </submittedName>
</protein>
<accession>A0ABM1AAG1</accession>
<dbReference type="Pfam" id="PF00811">
    <property type="entry name" value="Ependymin"/>
    <property type="match status" value="1"/>
</dbReference>
<reference evidence="2" key="1">
    <citation type="submission" date="2025-08" db="UniProtKB">
        <authorList>
            <consortium name="RefSeq"/>
        </authorList>
    </citation>
    <scope>IDENTIFICATION</scope>
</reference>
<proteinExistence type="predicted"/>
<dbReference type="RefSeq" id="XP_012943957.1">
    <property type="nucleotide sequence ID" value="XM_013088503.1"/>
</dbReference>
<evidence type="ECO:0000313" key="2">
    <source>
        <dbReference type="RefSeq" id="XP_012943957.1"/>
    </source>
</evidence>
<organism evidence="1 2">
    <name type="scientific">Aplysia californica</name>
    <name type="common">California sea hare</name>
    <dbReference type="NCBI Taxonomy" id="6500"/>
    <lineage>
        <taxon>Eukaryota</taxon>
        <taxon>Metazoa</taxon>
        <taxon>Spiralia</taxon>
        <taxon>Lophotrochozoa</taxon>
        <taxon>Mollusca</taxon>
        <taxon>Gastropoda</taxon>
        <taxon>Heterobranchia</taxon>
        <taxon>Euthyneura</taxon>
        <taxon>Tectipleura</taxon>
        <taxon>Aplysiida</taxon>
        <taxon>Aplysioidea</taxon>
        <taxon>Aplysiidae</taxon>
        <taxon>Aplysia</taxon>
    </lineage>
</organism>
<dbReference type="PANTHER" id="PTHR10697:SF13">
    <property type="entry name" value="RICIN B LECTIN DOMAIN-CONTAINING PROTEIN"/>
    <property type="match status" value="1"/>
</dbReference>
<evidence type="ECO:0000313" key="1">
    <source>
        <dbReference type="Proteomes" id="UP000694888"/>
    </source>
</evidence>
<sequence length="104" mass="11051">MPRQCLPDSAIHTSSGFIGDNETAVETYAYSLPGSPTVYTAIVDRKACMAVQMTFNSGAAVPDSGDLGSLQVSDVTMGIKDPSIFTPPKSCDGLEEEVIRVFVF</sequence>
<keyword evidence="1" id="KW-1185">Reference proteome</keyword>
<name>A0ABM1AAG1_APLCA</name>
<dbReference type="InterPro" id="IPR001299">
    <property type="entry name" value="Ependymin"/>
</dbReference>
<dbReference type="Proteomes" id="UP000694888">
    <property type="component" value="Unplaced"/>
</dbReference>